<dbReference type="PROSITE" id="PS00146">
    <property type="entry name" value="BETA_LACTAMASE_A"/>
    <property type="match status" value="1"/>
</dbReference>
<evidence type="ECO:0000259" key="8">
    <source>
        <dbReference type="Pfam" id="PF13354"/>
    </source>
</evidence>
<dbReference type="PANTHER" id="PTHR35333:SF3">
    <property type="entry name" value="BETA-LACTAMASE-TYPE TRANSPEPTIDASE FOLD CONTAINING PROTEIN"/>
    <property type="match status" value="1"/>
</dbReference>
<evidence type="ECO:0000256" key="4">
    <source>
        <dbReference type="ARBA" id="ARBA00022801"/>
    </source>
</evidence>
<dbReference type="PANTHER" id="PTHR35333">
    <property type="entry name" value="BETA-LACTAMASE"/>
    <property type="match status" value="1"/>
</dbReference>
<dbReference type="Pfam" id="PF13354">
    <property type="entry name" value="Beta-lactamase2"/>
    <property type="match status" value="1"/>
</dbReference>
<evidence type="ECO:0000256" key="7">
    <source>
        <dbReference type="SAM" id="SignalP"/>
    </source>
</evidence>
<evidence type="ECO:0000313" key="9">
    <source>
        <dbReference type="EMBL" id="KIZ39342.1"/>
    </source>
</evidence>
<dbReference type="Gene3D" id="3.40.710.10">
    <property type="entry name" value="DD-peptidase/beta-lactamase superfamily"/>
    <property type="match status" value="1"/>
</dbReference>
<evidence type="ECO:0000256" key="2">
    <source>
        <dbReference type="ARBA" id="ARBA00009009"/>
    </source>
</evidence>
<dbReference type="OrthoDB" id="9784149at2"/>
<dbReference type="SUPFAM" id="SSF56601">
    <property type="entry name" value="beta-lactamase/transpeptidase-like"/>
    <property type="match status" value="1"/>
</dbReference>
<proteinExistence type="inferred from homology"/>
<dbReference type="GO" id="GO:0046677">
    <property type="term" value="P:response to antibiotic"/>
    <property type="evidence" value="ECO:0007669"/>
    <property type="project" value="UniProtKB-UniRule"/>
</dbReference>
<feature type="chain" id="PRO_5002319213" description="Beta-lactamase" evidence="7">
    <location>
        <begin position="30"/>
        <end position="298"/>
    </location>
</feature>
<protein>
    <recommendedName>
        <fullName evidence="3 6">Beta-lactamase</fullName>
        <ecNumber evidence="3 6">3.5.2.6</ecNumber>
    </recommendedName>
</protein>
<evidence type="ECO:0000256" key="6">
    <source>
        <dbReference type="RuleBase" id="RU361140"/>
    </source>
</evidence>
<name>A0A0D7EIM5_RHOPL</name>
<dbReference type="PATRIC" id="fig|1076.23.peg.4804"/>
<sequence>MITRRCFTINTSLAFIGLGLGAQMPASRAATGTTEGFGAAMKRIEASSGGRLGVAVLDSASGARMGYRDNEAFPMCSTFKVLAAGAVLTQVDAGHARLSDRVRFTRDAVVTYSPITKDRIGGEGMTLAELCDAAIRYSDNTAGNLLLGQIGGPPGLTQFARTLGDPVTRLDRTETDLNEAGPGDPRDTTTPAAMLSNLKNLVLGSALSESSRDQLVAWLKGNTTGGTRLRAGLPTDWVVGDKTGSGGRGSTNDIAVIWPAERKPIVVTAYLTGTEAPAEQRNAALASVGRAVVAAVTG</sequence>
<dbReference type="EMBL" id="JXXE01000437">
    <property type="protein sequence ID" value="KIZ39342.1"/>
    <property type="molecule type" value="Genomic_DNA"/>
</dbReference>
<keyword evidence="7" id="KW-0732">Signal</keyword>
<dbReference type="EC" id="3.5.2.6" evidence="3 6"/>
<dbReference type="NCBIfam" id="NF033103">
    <property type="entry name" value="bla_class_A"/>
    <property type="match status" value="1"/>
</dbReference>
<evidence type="ECO:0000256" key="1">
    <source>
        <dbReference type="ARBA" id="ARBA00001526"/>
    </source>
</evidence>
<evidence type="ECO:0000256" key="3">
    <source>
        <dbReference type="ARBA" id="ARBA00012865"/>
    </source>
</evidence>
<comment type="catalytic activity">
    <reaction evidence="1 6">
        <text>a beta-lactam + H2O = a substituted beta-amino acid</text>
        <dbReference type="Rhea" id="RHEA:20401"/>
        <dbReference type="ChEBI" id="CHEBI:15377"/>
        <dbReference type="ChEBI" id="CHEBI:35627"/>
        <dbReference type="ChEBI" id="CHEBI:140347"/>
        <dbReference type="EC" id="3.5.2.6"/>
    </reaction>
</comment>
<comment type="caution">
    <text evidence="9">The sequence shown here is derived from an EMBL/GenBank/DDBJ whole genome shotgun (WGS) entry which is preliminary data.</text>
</comment>
<reference evidence="9 10" key="1">
    <citation type="submission" date="2014-11" db="EMBL/GenBank/DDBJ databases">
        <title>Genomics and ecophysiology of heterotrophic nitrogen fixing bacteria isolated from estuarine surface water.</title>
        <authorList>
            <person name="Bentzon-Tilia M."/>
            <person name="Severin I."/>
            <person name="Hansen L.H."/>
            <person name="Riemann L."/>
        </authorList>
    </citation>
    <scope>NUCLEOTIDE SEQUENCE [LARGE SCALE GENOMIC DNA]</scope>
    <source>
        <strain evidence="9 10">BAL398</strain>
    </source>
</reference>
<dbReference type="InterPro" id="IPR045155">
    <property type="entry name" value="Beta-lactam_cat"/>
</dbReference>
<evidence type="ECO:0000256" key="5">
    <source>
        <dbReference type="ARBA" id="ARBA00023251"/>
    </source>
</evidence>
<keyword evidence="4 6" id="KW-0378">Hydrolase</keyword>
<dbReference type="InterPro" id="IPR012338">
    <property type="entry name" value="Beta-lactam/transpept-like"/>
</dbReference>
<dbReference type="Proteomes" id="UP000032515">
    <property type="component" value="Unassembled WGS sequence"/>
</dbReference>
<evidence type="ECO:0000313" key="10">
    <source>
        <dbReference type="Proteomes" id="UP000032515"/>
    </source>
</evidence>
<dbReference type="RefSeq" id="WP_044415063.1">
    <property type="nucleotide sequence ID" value="NZ_JXXE01000437.1"/>
</dbReference>
<organism evidence="9 10">
    <name type="scientific">Rhodopseudomonas palustris</name>
    <dbReference type="NCBI Taxonomy" id="1076"/>
    <lineage>
        <taxon>Bacteria</taxon>
        <taxon>Pseudomonadati</taxon>
        <taxon>Pseudomonadota</taxon>
        <taxon>Alphaproteobacteria</taxon>
        <taxon>Hyphomicrobiales</taxon>
        <taxon>Nitrobacteraceae</taxon>
        <taxon>Rhodopseudomonas</taxon>
    </lineage>
</organism>
<dbReference type="AlphaFoldDB" id="A0A0D7EIM5"/>
<feature type="domain" description="Beta-lactamase class A catalytic" evidence="8">
    <location>
        <begin position="53"/>
        <end position="269"/>
    </location>
</feature>
<accession>A0A0D7EIM5</accession>
<dbReference type="GO" id="GO:0008800">
    <property type="term" value="F:beta-lactamase activity"/>
    <property type="evidence" value="ECO:0007669"/>
    <property type="project" value="UniProtKB-UniRule"/>
</dbReference>
<gene>
    <name evidence="9" type="ORF">OO17_20695</name>
</gene>
<dbReference type="InterPro" id="IPR000871">
    <property type="entry name" value="Beta-lactam_class-A"/>
</dbReference>
<dbReference type="PRINTS" id="PR00118">
    <property type="entry name" value="BLACTAMASEA"/>
</dbReference>
<feature type="signal peptide" evidence="7">
    <location>
        <begin position="1"/>
        <end position="29"/>
    </location>
</feature>
<dbReference type="InterPro" id="IPR023650">
    <property type="entry name" value="Beta-lactam_class-A_AS"/>
</dbReference>
<dbReference type="GO" id="GO:0030655">
    <property type="term" value="P:beta-lactam antibiotic catabolic process"/>
    <property type="evidence" value="ECO:0007669"/>
    <property type="project" value="InterPro"/>
</dbReference>
<keyword evidence="5 6" id="KW-0046">Antibiotic resistance</keyword>
<comment type="similarity">
    <text evidence="2 6">Belongs to the class-A beta-lactamase family.</text>
</comment>